<sequence>MGGAAVGGYLLTALPAWTKRGPVSAAASGGLTILWLAARLTAFTWDYLPAAIRLIGISAYFAGLTAVLACHLLSAGVWHRLWAVVATSILGGASILSGLGDVAAIRSTMPLLFSVLIILIGGRAVPAFTRHWLERTGAPAPIRDRPSLSHAAIIAILGACCLDMQEHALAKGILLMLAAALVLVRMRHWRSLVTARYPALFMMHAAFMWTPAGLLLLGLASIFPDEIPAPTALHGLTMGAMGTMTLSFMMRAAMTRRRGRLLVSRTMAGAFILVCLSASIRLCVAWLPDLPVDPVALAALCWMAGWGLFLRAYMPALRGPVQRPVFSASPKRRQ</sequence>
<feature type="transmembrane region" description="Helical" evidence="1">
    <location>
        <begin position="111"/>
        <end position="129"/>
    </location>
</feature>
<dbReference type="Pfam" id="PF05940">
    <property type="entry name" value="NnrS"/>
    <property type="match status" value="1"/>
</dbReference>
<feature type="transmembrane region" description="Helical" evidence="1">
    <location>
        <begin position="54"/>
        <end position="75"/>
    </location>
</feature>
<keyword evidence="1" id="KW-0812">Transmembrane</keyword>
<comment type="caution">
    <text evidence="2">The sequence shown here is derived from an EMBL/GenBank/DDBJ whole genome shotgun (WGS) entry which is preliminary data.</text>
</comment>
<name>A0ABQ0H2C6_9HYPH</name>
<feature type="transmembrane region" description="Helical" evidence="1">
    <location>
        <begin position="23"/>
        <end position="42"/>
    </location>
</feature>
<feature type="transmembrane region" description="Helical" evidence="1">
    <location>
        <begin position="294"/>
        <end position="313"/>
    </location>
</feature>
<feature type="transmembrane region" description="Helical" evidence="1">
    <location>
        <begin position="266"/>
        <end position="288"/>
    </location>
</feature>
<feature type="transmembrane region" description="Helical" evidence="1">
    <location>
        <begin position="198"/>
        <end position="223"/>
    </location>
</feature>
<evidence type="ECO:0000313" key="2">
    <source>
        <dbReference type="EMBL" id="GAB1583064.1"/>
    </source>
</evidence>
<reference evidence="2 3" key="1">
    <citation type="submission" date="2024-10" db="EMBL/GenBank/DDBJ databases">
        <title>Isolation, draft genome sequencing and identification of Phyllobacterium sp. NSA23, isolated from leaf soil.</title>
        <authorList>
            <person name="Akita H."/>
        </authorList>
    </citation>
    <scope>NUCLEOTIDE SEQUENCE [LARGE SCALE GENOMIC DNA]</scope>
    <source>
        <strain evidence="2 3">NSA23</strain>
    </source>
</reference>
<accession>A0ABQ0H2C6</accession>
<dbReference type="InterPro" id="IPR010266">
    <property type="entry name" value="NnrS"/>
</dbReference>
<evidence type="ECO:0000256" key="1">
    <source>
        <dbReference type="SAM" id="Phobius"/>
    </source>
</evidence>
<feature type="transmembrane region" description="Helical" evidence="1">
    <location>
        <begin position="81"/>
        <end position="99"/>
    </location>
</feature>
<evidence type="ECO:0000313" key="3">
    <source>
        <dbReference type="Proteomes" id="UP001628091"/>
    </source>
</evidence>
<dbReference type="Proteomes" id="UP001628091">
    <property type="component" value="Unassembled WGS sequence"/>
</dbReference>
<feature type="transmembrane region" description="Helical" evidence="1">
    <location>
        <begin position="235"/>
        <end position="254"/>
    </location>
</feature>
<protein>
    <submittedName>
        <fullName evidence="2">NnrS family protein</fullName>
    </submittedName>
</protein>
<gene>
    <name evidence="2" type="ORF">PPNSA23_30070</name>
</gene>
<feature type="transmembrane region" description="Helical" evidence="1">
    <location>
        <begin position="168"/>
        <end position="186"/>
    </location>
</feature>
<keyword evidence="1" id="KW-0472">Membrane</keyword>
<dbReference type="EMBL" id="BAAFZP010000001">
    <property type="protein sequence ID" value="GAB1583064.1"/>
    <property type="molecule type" value="Genomic_DNA"/>
</dbReference>
<organism evidence="2 3">
    <name type="scientific">Phyllobacterium phragmitis</name>
    <dbReference type="NCBI Taxonomy" id="2670329"/>
    <lineage>
        <taxon>Bacteria</taxon>
        <taxon>Pseudomonadati</taxon>
        <taxon>Pseudomonadota</taxon>
        <taxon>Alphaproteobacteria</taxon>
        <taxon>Hyphomicrobiales</taxon>
        <taxon>Phyllobacteriaceae</taxon>
        <taxon>Phyllobacterium</taxon>
    </lineage>
</organism>
<keyword evidence="1" id="KW-1133">Transmembrane helix</keyword>
<keyword evidence="3" id="KW-1185">Reference proteome</keyword>
<proteinExistence type="predicted"/>